<organism evidence="1 2">
    <name type="scientific">Yersinia rochesterensis</name>
    <dbReference type="NCBI Taxonomy" id="1604335"/>
    <lineage>
        <taxon>Bacteria</taxon>
        <taxon>Pseudomonadati</taxon>
        <taxon>Pseudomonadota</taxon>
        <taxon>Gammaproteobacteria</taxon>
        <taxon>Enterobacterales</taxon>
        <taxon>Yersiniaceae</taxon>
        <taxon>Yersinia</taxon>
    </lineage>
</organism>
<evidence type="ECO:0000313" key="2">
    <source>
        <dbReference type="Proteomes" id="UP000265864"/>
    </source>
</evidence>
<reference evidence="1 2" key="1">
    <citation type="submission" date="2018-09" db="EMBL/GenBank/DDBJ databases">
        <title>Yersinia kristensenii subsp. rochesterensis subsp. nov., Isolated from Human Feces.</title>
        <authorList>
            <person name="Cunningham S.A."/>
            <person name="Jeraldo P."/>
            <person name="Patel R."/>
        </authorList>
    </citation>
    <scope>NUCLEOTIDE SEQUENCE [LARGE SCALE GENOMIC DNA]</scope>
    <source>
        <strain evidence="1 2">ATCC BAA-2637</strain>
    </source>
</reference>
<dbReference type="EMBL" id="CP032482">
    <property type="protein sequence ID" value="AYD42373.1"/>
    <property type="molecule type" value="Genomic_DNA"/>
</dbReference>
<evidence type="ECO:0000313" key="1">
    <source>
        <dbReference type="EMBL" id="AYD42373.1"/>
    </source>
</evidence>
<name>A0A8D4MWS5_9GAMM</name>
<gene>
    <name evidence="1" type="ORF">DXZ79_00465</name>
</gene>
<protein>
    <submittedName>
        <fullName evidence="1">Uncharacterized protein</fullName>
    </submittedName>
</protein>
<dbReference type="AlphaFoldDB" id="A0A8D4MWS5"/>
<accession>A0A8D4MWS5</accession>
<proteinExistence type="predicted"/>
<sequence>MIPCVLEAAGVLATFAHPNHLPYVSSSGLVHLPPTCNSNAFGDLFYIGRPQSRATILLFFQ</sequence>
<dbReference type="Proteomes" id="UP000265864">
    <property type="component" value="Chromosome"/>
</dbReference>